<dbReference type="SUPFAM" id="SSF52172">
    <property type="entry name" value="CheY-like"/>
    <property type="match status" value="1"/>
</dbReference>
<evidence type="ECO:0000256" key="2">
    <source>
        <dbReference type="PROSITE-ProRule" id="PRU00169"/>
    </source>
</evidence>
<organism evidence="4 5">
    <name type="scientific">Candidatus Magasanikbacteria bacterium RIFCSPHIGHO2_02_FULL_47_14</name>
    <dbReference type="NCBI Taxonomy" id="1798680"/>
    <lineage>
        <taxon>Bacteria</taxon>
        <taxon>Candidatus Magasanikiibacteriota</taxon>
    </lineage>
</organism>
<accession>A0A1F6MAN7</accession>
<protein>
    <recommendedName>
        <fullName evidence="3">Response regulatory domain-containing protein</fullName>
    </recommendedName>
</protein>
<evidence type="ECO:0000256" key="1">
    <source>
        <dbReference type="ARBA" id="ARBA00022553"/>
    </source>
</evidence>
<dbReference type="STRING" id="1798680.A3J66_00605"/>
<dbReference type="PANTHER" id="PTHR44591:SF3">
    <property type="entry name" value="RESPONSE REGULATORY DOMAIN-CONTAINING PROTEIN"/>
    <property type="match status" value="1"/>
</dbReference>
<feature type="domain" description="Response regulatory" evidence="3">
    <location>
        <begin position="7"/>
        <end position="123"/>
    </location>
</feature>
<dbReference type="Gene3D" id="3.40.50.2300">
    <property type="match status" value="1"/>
</dbReference>
<dbReference type="InterPro" id="IPR011006">
    <property type="entry name" value="CheY-like_superfamily"/>
</dbReference>
<sequence>MPAAKKKILIVEDDVFSLRLYSSRFTQEGFDVIETPEGNVVMRLAEQNKPDIFIVDIMLQDGNGFEIIKDIRADAAFKKTPIVILSNLGQERDIEEGLHLGANEYFVKSNTRLQEIVDTVKRLVE</sequence>
<dbReference type="Pfam" id="PF00072">
    <property type="entry name" value="Response_reg"/>
    <property type="match status" value="1"/>
</dbReference>
<dbReference type="PROSITE" id="PS50110">
    <property type="entry name" value="RESPONSE_REGULATORY"/>
    <property type="match status" value="1"/>
</dbReference>
<evidence type="ECO:0000259" key="3">
    <source>
        <dbReference type="PROSITE" id="PS50110"/>
    </source>
</evidence>
<dbReference type="GO" id="GO:0000160">
    <property type="term" value="P:phosphorelay signal transduction system"/>
    <property type="evidence" value="ECO:0007669"/>
    <property type="project" value="InterPro"/>
</dbReference>
<evidence type="ECO:0000313" key="4">
    <source>
        <dbReference type="EMBL" id="OGH68701.1"/>
    </source>
</evidence>
<comment type="caution">
    <text evidence="4">The sequence shown here is derived from an EMBL/GenBank/DDBJ whole genome shotgun (WGS) entry which is preliminary data.</text>
</comment>
<proteinExistence type="predicted"/>
<keyword evidence="1 2" id="KW-0597">Phosphoprotein</keyword>
<feature type="modified residue" description="4-aspartylphosphate" evidence="2">
    <location>
        <position position="56"/>
    </location>
</feature>
<reference evidence="4 5" key="1">
    <citation type="journal article" date="2016" name="Nat. Commun.">
        <title>Thousands of microbial genomes shed light on interconnected biogeochemical processes in an aquifer system.</title>
        <authorList>
            <person name="Anantharaman K."/>
            <person name="Brown C.T."/>
            <person name="Hug L.A."/>
            <person name="Sharon I."/>
            <person name="Castelle C.J."/>
            <person name="Probst A.J."/>
            <person name="Thomas B.C."/>
            <person name="Singh A."/>
            <person name="Wilkins M.J."/>
            <person name="Karaoz U."/>
            <person name="Brodie E.L."/>
            <person name="Williams K.H."/>
            <person name="Hubbard S.S."/>
            <person name="Banfield J.F."/>
        </authorList>
    </citation>
    <scope>NUCLEOTIDE SEQUENCE [LARGE SCALE GENOMIC DNA]</scope>
</reference>
<gene>
    <name evidence="4" type="ORF">A3J66_00605</name>
</gene>
<dbReference type="EMBL" id="MFQB01000009">
    <property type="protein sequence ID" value="OGH68701.1"/>
    <property type="molecule type" value="Genomic_DNA"/>
</dbReference>
<evidence type="ECO:0000313" key="5">
    <source>
        <dbReference type="Proteomes" id="UP000176282"/>
    </source>
</evidence>
<dbReference type="CDD" id="cd17574">
    <property type="entry name" value="REC_OmpR"/>
    <property type="match status" value="1"/>
</dbReference>
<name>A0A1F6MAN7_9BACT</name>
<dbReference type="Proteomes" id="UP000176282">
    <property type="component" value="Unassembled WGS sequence"/>
</dbReference>
<dbReference type="PANTHER" id="PTHR44591">
    <property type="entry name" value="STRESS RESPONSE REGULATOR PROTEIN 1"/>
    <property type="match status" value="1"/>
</dbReference>
<dbReference type="AlphaFoldDB" id="A0A1F6MAN7"/>
<dbReference type="InterPro" id="IPR050595">
    <property type="entry name" value="Bact_response_regulator"/>
</dbReference>
<dbReference type="InterPro" id="IPR001789">
    <property type="entry name" value="Sig_transdc_resp-reg_receiver"/>
</dbReference>
<dbReference type="SMART" id="SM00448">
    <property type="entry name" value="REC"/>
    <property type="match status" value="1"/>
</dbReference>